<evidence type="ECO:0000313" key="2">
    <source>
        <dbReference type="Proteomes" id="UP000729733"/>
    </source>
</evidence>
<gene>
    <name evidence="1" type="ORF">I4641_16640</name>
</gene>
<dbReference type="Proteomes" id="UP000729733">
    <property type="component" value="Unassembled WGS sequence"/>
</dbReference>
<comment type="caution">
    <text evidence="1">The sequence shown here is derived from an EMBL/GenBank/DDBJ whole genome shotgun (WGS) entry which is preliminary data.</text>
</comment>
<organism evidence="1 2">
    <name type="scientific">Waterburya agarophytonicola KI4</name>
    <dbReference type="NCBI Taxonomy" id="2874699"/>
    <lineage>
        <taxon>Bacteria</taxon>
        <taxon>Bacillati</taxon>
        <taxon>Cyanobacteriota</taxon>
        <taxon>Cyanophyceae</taxon>
        <taxon>Pleurocapsales</taxon>
        <taxon>Hyellaceae</taxon>
        <taxon>Waterburya</taxon>
        <taxon>Waterburya agarophytonicola</taxon>
    </lineage>
</organism>
<accession>A0A964FH10</accession>
<dbReference type="PANTHER" id="PTHR37734:SF1">
    <property type="entry name" value="LARGE RIBOSOMAL RNA SUBUNIT ACCUMULATION PROTEIN YCED HOMOLOG 2, CHLOROPLASTIC"/>
    <property type="match status" value="1"/>
</dbReference>
<dbReference type="InterPro" id="IPR044985">
    <property type="entry name" value="YceD_plant"/>
</dbReference>
<reference evidence="1" key="1">
    <citation type="journal article" date="2021" name="Antonie Van Leeuwenhoek">
        <title>Draft genome and description of Waterburya agarophytonicola gen. nov. sp. nov. (Pleurocapsales, Cyanobacteria): a seaweed symbiont.</title>
        <authorList>
            <person name="Bonthond G."/>
            <person name="Shalygin S."/>
            <person name="Bayer T."/>
            <person name="Weinberger F."/>
        </authorList>
    </citation>
    <scope>NUCLEOTIDE SEQUENCE</scope>
    <source>
        <strain evidence="1">KI4</strain>
    </source>
</reference>
<dbReference type="InterPro" id="IPR003772">
    <property type="entry name" value="YceD"/>
</dbReference>
<proteinExistence type="predicted"/>
<name>A0A964FH10_9CYAN</name>
<evidence type="ECO:0000313" key="1">
    <source>
        <dbReference type="EMBL" id="MCC0178602.1"/>
    </source>
</evidence>
<dbReference type="EMBL" id="JADWDC010000048">
    <property type="protein sequence ID" value="MCC0178602.1"/>
    <property type="molecule type" value="Genomic_DNA"/>
</dbReference>
<protein>
    <submittedName>
        <fullName evidence="1">DUF177 domain-containing protein</fullName>
    </submittedName>
</protein>
<dbReference type="AlphaFoldDB" id="A0A964FH10"/>
<sequence length="168" mass="18904">MEAIYIPHLLKAPKRQAEIIVQDTIANLNTLTPVKGKIAVRHGGNFLEVISQAETIVTLTCDRCLQHYNHRLAIDASELIWLESELENVEDLPTEREVSLEDLSETLLPNGHFDPEAWLFEQLSLALPLRQVCGEDCPGAAPIPHKQEKSIDHRWSSLAALKEQLNDN</sequence>
<dbReference type="RefSeq" id="WP_229641703.1">
    <property type="nucleotide sequence ID" value="NZ_JADWDC010000048.1"/>
</dbReference>
<dbReference type="Pfam" id="PF02620">
    <property type="entry name" value="YceD"/>
    <property type="match status" value="1"/>
</dbReference>
<keyword evidence="2" id="KW-1185">Reference proteome</keyword>
<dbReference type="PANTHER" id="PTHR37734">
    <property type="entry name" value="LARGE RIBOSOMAL RNA SUBUNIT ACCUMULATION PROTEIN YCED HOMOLOG 2, CHLOROPLASTIC"/>
    <property type="match status" value="1"/>
</dbReference>